<feature type="domain" description="PASTA" evidence="17">
    <location>
        <begin position="510"/>
        <end position="575"/>
    </location>
</feature>
<dbReference type="Gene3D" id="3.30.200.20">
    <property type="entry name" value="Phosphorylase Kinase, domain 1"/>
    <property type="match status" value="1"/>
</dbReference>
<dbReference type="FunFam" id="1.10.510.10:FF:000021">
    <property type="entry name" value="Serine/threonine protein kinase"/>
    <property type="match status" value="1"/>
</dbReference>
<evidence type="ECO:0000259" key="17">
    <source>
        <dbReference type="PROSITE" id="PS51178"/>
    </source>
</evidence>
<dbReference type="FunFam" id="3.30.200.20:FF:000035">
    <property type="entry name" value="Serine/threonine protein kinase Stk1"/>
    <property type="match status" value="1"/>
</dbReference>
<keyword evidence="6 18" id="KW-0418">Kinase</keyword>
<comment type="catalytic activity">
    <reaction evidence="9">
        <text>L-threonyl-[protein] + ATP = O-phospho-L-threonyl-[protein] + ADP + H(+)</text>
        <dbReference type="Rhea" id="RHEA:46608"/>
        <dbReference type="Rhea" id="RHEA-COMP:11060"/>
        <dbReference type="Rhea" id="RHEA-COMP:11605"/>
        <dbReference type="ChEBI" id="CHEBI:15378"/>
        <dbReference type="ChEBI" id="CHEBI:30013"/>
        <dbReference type="ChEBI" id="CHEBI:30616"/>
        <dbReference type="ChEBI" id="CHEBI:61977"/>
        <dbReference type="ChEBI" id="CHEBI:456216"/>
        <dbReference type="EC" id="2.7.11.1"/>
    </reaction>
</comment>
<keyword evidence="8" id="KW-0735">Signal-anchor</keyword>
<protein>
    <recommendedName>
        <fullName evidence="12">Serine/threonine-protein kinase PrkC</fullName>
        <ecNumber evidence="1">2.7.11.1</ecNumber>
    </recommendedName>
</protein>
<gene>
    <name evidence="18" type="ORF">SAMN05421743_12644</name>
</gene>
<feature type="binding site" evidence="13">
    <location>
        <position position="40"/>
    </location>
    <ligand>
        <name>ATP</name>
        <dbReference type="ChEBI" id="CHEBI:30616"/>
    </ligand>
</feature>
<keyword evidence="15" id="KW-1133">Transmembrane helix</keyword>
<dbReference type="CDD" id="cd06577">
    <property type="entry name" value="PASTA_pknB"/>
    <property type="match status" value="3"/>
</dbReference>
<dbReference type="Pfam" id="PF03793">
    <property type="entry name" value="PASTA"/>
    <property type="match status" value="3"/>
</dbReference>
<dbReference type="RefSeq" id="WP_093046812.1">
    <property type="nucleotide sequence ID" value="NZ_FNQR01000026.1"/>
</dbReference>
<evidence type="ECO:0000256" key="9">
    <source>
        <dbReference type="ARBA" id="ARBA00047899"/>
    </source>
</evidence>
<dbReference type="GO" id="GO:0004674">
    <property type="term" value="F:protein serine/threonine kinase activity"/>
    <property type="evidence" value="ECO:0007669"/>
    <property type="project" value="UniProtKB-KW"/>
</dbReference>
<evidence type="ECO:0000256" key="6">
    <source>
        <dbReference type="ARBA" id="ARBA00022777"/>
    </source>
</evidence>
<dbReference type="PANTHER" id="PTHR43289:SF34">
    <property type="entry name" value="SERINE_THREONINE-PROTEIN KINASE YBDM-RELATED"/>
    <property type="match status" value="1"/>
</dbReference>
<feature type="transmembrane region" description="Helical" evidence="15">
    <location>
        <begin position="348"/>
        <end position="373"/>
    </location>
</feature>
<dbReference type="PROSITE" id="PS00108">
    <property type="entry name" value="PROTEIN_KINASE_ST"/>
    <property type="match status" value="1"/>
</dbReference>
<evidence type="ECO:0000259" key="16">
    <source>
        <dbReference type="PROSITE" id="PS50011"/>
    </source>
</evidence>
<dbReference type="Proteomes" id="UP000198584">
    <property type="component" value="Unassembled WGS sequence"/>
</dbReference>
<comment type="catalytic activity">
    <reaction evidence="10">
        <text>L-seryl-[protein] + ATP = O-phospho-L-seryl-[protein] + ADP + H(+)</text>
        <dbReference type="Rhea" id="RHEA:17989"/>
        <dbReference type="Rhea" id="RHEA-COMP:9863"/>
        <dbReference type="Rhea" id="RHEA-COMP:11604"/>
        <dbReference type="ChEBI" id="CHEBI:15378"/>
        <dbReference type="ChEBI" id="CHEBI:29999"/>
        <dbReference type="ChEBI" id="CHEBI:30616"/>
        <dbReference type="ChEBI" id="CHEBI:83421"/>
        <dbReference type="ChEBI" id="CHEBI:456216"/>
        <dbReference type="EC" id="2.7.11.1"/>
    </reaction>
</comment>
<evidence type="ECO:0000256" key="7">
    <source>
        <dbReference type="ARBA" id="ARBA00022840"/>
    </source>
</evidence>
<evidence type="ECO:0000256" key="12">
    <source>
        <dbReference type="ARBA" id="ARBA00070041"/>
    </source>
</evidence>
<evidence type="ECO:0000256" key="10">
    <source>
        <dbReference type="ARBA" id="ARBA00048679"/>
    </source>
</evidence>
<dbReference type="GO" id="GO:0007165">
    <property type="term" value="P:signal transduction"/>
    <property type="evidence" value="ECO:0007669"/>
    <property type="project" value="UniProtKB-ARBA"/>
</dbReference>
<dbReference type="EMBL" id="FNQR01000026">
    <property type="protein sequence ID" value="SEB19706.1"/>
    <property type="molecule type" value="Genomic_DNA"/>
</dbReference>
<evidence type="ECO:0000256" key="8">
    <source>
        <dbReference type="ARBA" id="ARBA00022968"/>
    </source>
</evidence>
<dbReference type="Pfam" id="PF00069">
    <property type="entry name" value="Pkinase"/>
    <property type="match status" value="1"/>
</dbReference>
<keyword evidence="7 13" id="KW-0067">ATP-binding</keyword>
<evidence type="ECO:0000256" key="3">
    <source>
        <dbReference type="ARBA" id="ARBA00022544"/>
    </source>
</evidence>
<dbReference type="SMART" id="SM00740">
    <property type="entry name" value="PASTA"/>
    <property type="match status" value="3"/>
</dbReference>
<dbReference type="PROSITE" id="PS51178">
    <property type="entry name" value="PASTA"/>
    <property type="match status" value="3"/>
</dbReference>
<dbReference type="SMART" id="SM00220">
    <property type="entry name" value="S_TKc"/>
    <property type="match status" value="1"/>
</dbReference>
<proteinExistence type="predicted"/>
<evidence type="ECO:0000256" key="11">
    <source>
        <dbReference type="ARBA" id="ARBA00060432"/>
    </source>
</evidence>
<dbReference type="PANTHER" id="PTHR43289">
    <property type="entry name" value="MITOGEN-ACTIVATED PROTEIN KINASE KINASE KINASE 20-RELATED"/>
    <property type="match status" value="1"/>
</dbReference>
<feature type="domain" description="PASTA" evidence="17">
    <location>
        <begin position="441"/>
        <end position="509"/>
    </location>
</feature>
<dbReference type="OrthoDB" id="9788659at2"/>
<dbReference type="Gene3D" id="2.60.40.2560">
    <property type="match status" value="1"/>
</dbReference>
<keyword evidence="5 13" id="KW-0547">Nucleotide-binding</keyword>
<evidence type="ECO:0000256" key="14">
    <source>
        <dbReference type="SAM" id="MobiDB-lite"/>
    </source>
</evidence>
<feature type="compositionally biased region" description="Acidic residues" evidence="14">
    <location>
        <begin position="595"/>
        <end position="618"/>
    </location>
</feature>
<dbReference type="EC" id="2.7.11.1" evidence="1"/>
<evidence type="ECO:0000313" key="19">
    <source>
        <dbReference type="Proteomes" id="UP000198584"/>
    </source>
</evidence>
<dbReference type="GO" id="GO:0071224">
    <property type="term" value="P:cellular response to peptidoglycan"/>
    <property type="evidence" value="ECO:0007669"/>
    <property type="project" value="UniProtKB-ARBA"/>
</dbReference>
<evidence type="ECO:0000256" key="1">
    <source>
        <dbReference type="ARBA" id="ARBA00012513"/>
    </source>
</evidence>
<dbReference type="InterPro" id="IPR017441">
    <property type="entry name" value="Protein_kinase_ATP_BS"/>
</dbReference>
<keyword evidence="19" id="KW-1185">Reference proteome</keyword>
<dbReference type="Gene3D" id="1.10.510.10">
    <property type="entry name" value="Transferase(Phosphotransferase) domain 1"/>
    <property type="match status" value="1"/>
</dbReference>
<evidence type="ECO:0000256" key="4">
    <source>
        <dbReference type="ARBA" id="ARBA00022679"/>
    </source>
</evidence>
<dbReference type="PROSITE" id="PS50011">
    <property type="entry name" value="PROTEIN_KINASE_DOM"/>
    <property type="match status" value="1"/>
</dbReference>
<dbReference type="PROSITE" id="PS00107">
    <property type="entry name" value="PROTEIN_KINASE_ATP"/>
    <property type="match status" value="1"/>
</dbReference>
<keyword evidence="15" id="KW-0472">Membrane</keyword>
<keyword evidence="3" id="KW-0309">Germination</keyword>
<dbReference type="InterPro" id="IPR011009">
    <property type="entry name" value="Kinase-like_dom_sf"/>
</dbReference>
<evidence type="ECO:0000256" key="5">
    <source>
        <dbReference type="ARBA" id="ARBA00022741"/>
    </source>
</evidence>
<keyword evidence="4" id="KW-0808">Transferase</keyword>
<dbReference type="AlphaFoldDB" id="A0A1H4HDF9"/>
<evidence type="ECO:0000256" key="13">
    <source>
        <dbReference type="PROSITE-ProRule" id="PRU10141"/>
    </source>
</evidence>
<sequence length="691" mass="77346">MLNNRLLNERYLIKEMIGGGGMANVYLGKDTILEREVAIKVLRLEYGNDEEFIARFHREAQSATSLSHPNIVNIYDVGEEDDIYYMVMEHIDGMTLKKYIQLHSPVEVTEAIDIMRQVTSAIAHAHDNEIVHRDIKPENILIDHYGQVKVTDFGIAMALSATALTQTNSILGSVHYLSPEQARGGVATKKSDIYSMGIVMFELLTGRLPFSGESAVSVALKHLQNDTPSLKRWNPDLPQSVENVVLKATAKDPLQRYANVHEMEDDMETALDPARIDEAPFVIEDDLDEKTKAIPVITKEAFENNHNDETIVHTNGKSHATKPVEVVADKKKSQPVKKKEKKKKKKKVWPWLLTIFLILLAAGAAALFVPGLIEPKDVEMIDVTGMEYEEAYSELRNLNLQVERETVFSDTVEEGYVVRTDPEAGETIKEGATVTVYSSDGKEKTTFGDYVGENYEQKKAELEAKGFSNIRTFEEYSTEYEKGIIMDQIPQEGQEVVPEGTQIVFTVSKGPPPVELKSLIGYTQSEAESYLEENNLDVEVQQAYSDNTGKGKVMSQDPSSGTVEQGSTVTIVVSMGPEAKPRTHTETVTVKYEPPEDETQNQDNPEQDDENPDGENQDGENKDNPPEEEPPGQEVIIYVQDNDSNGEEVYEKATITEDTEFKVEMSIAPGSEASYRVLRDGEIYEEQTIQY</sequence>
<dbReference type="Gene3D" id="3.30.10.20">
    <property type="match status" value="3"/>
</dbReference>
<dbReference type="InterPro" id="IPR005543">
    <property type="entry name" value="PASTA_dom"/>
</dbReference>
<keyword evidence="2 18" id="KW-0723">Serine/threonine-protein kinase</keyword>
<organism evidence="18 19">
    <name type="scientific">Thalassobacillus cyri</name>
    <dbReference type="NCBI Taxonomy" id="571932"/>
    <lineage>
        <taxon>Bacteria</taxon>
        <taxon>Bacillati</taxon>
        <taxon>Bacillota</taxon>
        <taxon>Bacilli</taxon>
        <taxon>Bacillales</taxon>
        <taxon>Bacillaceae</taxon>
        <taxon>Thalassobacillus</taxon>
    </lineage>
</organism>
<name>A0A1H4HDF9_9BACI</name>
<dbReference type="STRING" id="571932.SAMN05421743_12644"/>
<feature type="region of interest" description="Disordered" evidence="14">
    <location>
        <begin position="574"/>
        <end position="634"/>
    </location>
</feature>
<accession>A0A1H4HDF9</accession>
<keyword evidence="15" id="KW-0812">Transmembrane</keyword>
<dbReference type="GO" id="GO:0009847">
    <property type="term" value="P:spore germination"/>
    <property type="evidence" value="ECO:0007669"/>
    <property type="project" value="UniProtKB-ARBA"/>
</dbReference>
<dbReference type="SUPFAM" id="SSF56112">
    <property type="entry name" value="Protein kinase-like (PK-like)"/>
    <property type="match status" value="1"/>
</dbReference>
<feature type="domain" description="PASTA" evidence="17">
    <location>
        <begin position="374"/>
        <end position="440"/>
    </location>
</feature>
<evidence type="ECO:0000256" key="15">
    <source>
        <dbReference type="SAM" id="Phobius"/>
    </source>
</evidence>
<evidence type="ECO:0000313" key="18">
    <source>
        <dbReference type="EMBL" id="SEB19706.1"/>
    </source>
</evidence>
<dbReference type="NCBIfam" id="NF033483">
    <property type="entry name" value="PknB_PASTA_kin"/>
    <property type="match status" value="1"/>
</dbReference>
<feature type="domain" description="Protein kinase" evidence="16">
    <location>
        <begin position="11"/>
        <end position="282"/>
    </location>
</feature>
<comment type="subcellular location">
    <subcellularLocation>
        <location evidence="11">Spore membrane</location>
        <topology evidence="11">Single-pass type II membrane protein</topology>
    </subcellularLocation>
</comment>
<evidence type="ECO:0000256" key="2">
    <source>
        <dbReference type="ARBA" id="ARBA00022527"/>
    </source>
</evidence>
<dbReference type="InterPro" id="IPR008271">
    <property type="entry name" value="Ser/Thr_kinase_AS"/>
</dbReference>
<dbReference type="InterPro" id="IPR000719">
    <property type="entry name" value="Prot_kinase_dom"/>
</dbReference>
<dbReference type="Pfam" id="PF21160">
    <property type="entry name" value="PrkC-like_PASTA-like"/>
    <property type="match status" value="1"/>
</dbReference>
<reference evidence="18 19" key="1">
    <citation type="submission" date="2016-10" db="EMBL/GenBank/DDBJ databases">
        <authorList>
            <person name="de Groot N.N."/>
        </authorList>
    </citation>
    <scope>NUCLEOTIDE SEQUENCE [LARGE SCALE GENOMIC DNA]</scope>
    <source>
        <strain evidence="18 19">CCM7597</strain>
    </source>
</reference>
<dbReference type="CDD" id="cd14014">
    <property type="entry name" value="STKc_PknB_like"/>
    <property type="match status" value="1"/>
</dbReference>
<dbReference type="GO" id="GO:0005524">
    <property type="term" value="F:ATP binding"/>
    <property type="evidence" value="ECO:0007669"/>
    <property type="project" value="UniProtKB-UniRule"/>
</dbReference>